<comment type="caution">
    <text evidence="1">The sequence shown here is derived from an EMBL/GenBank/DDBJ whole genome shotgun (WGS) entry which is preliminary data.</text>
</comment>
<protein>
    <submittedName>
        <fullName evidence="1">Uncharacterized protein</fullName>
    </submittedName>
</protein>
<evidence type="ECO:0000313" key="1">
    <source>
        <dbReference type="EMBL" id="ENV83618.1"/>
    </source>
</evidence>
<dbReference type="AlphaFoldDB" id="N9DT34"/>
<name>N9DT34_9GAMM</name>
<evidence type="ECO:0000313" key="2">
    <source>
        <dbReference type="Proteomes" id="UP000018460"/>
    </source>
</evidence>
<dbReference type="EMBL" id="APQD01000007">
    <property type="protein sequence ID" value="ENV83618.1"/>
    <property type="molecule type" value="Genomic_DNA"/>
</dbReference>
<proteinExistence type="predicted"/>
<reference evidence="1 2" key="1">
    <citation type="submission" date="2013-02" db="EMBL/GenBank/DDBJ databases">
        <title>The Genome Sequence of Acinetobacter bouvetii CIP 107468.</title>
        <authorList>
            <consortium name="The Broad Institute Genome Sequencing Platform"/>
            <consortium name="The Broad Institute Genome Sequencing Center for Infectious Disease"/>
            <person name="Cerqueira G."/>
            <person name="Feldgarden M."/>
            <person name="Courvalin P."/>
            <person name="Perichon B."/>
            <person name="Grillot-Courvalin C."/>
            <person name="Clermont D."/>
            <person name="Rocha E."/>
            <person name="Yoon E.-J."/>
            <person name="Nemec A."/>
            <person name="Walker B."/>
            <person name="Young S.K."/>
            <person name="Zeng Q."/>
            <person name="Gargeya S."/>
            <person name="Fitzgerald M."/>
            <person name="Haas B."/>
            <person name="Abouelleil A."/>
            <person name="Alvarado L."/>
            <person name="Arachchi H.M."/>
            <person name="Berlin A.M."/>
            <person name="Chapman S.B."/>
            <person name="Dewar J."/>
            <person name="Goldberg J."/>
            <person name="Griggs A."/>
            <person name="Gujja S."/>
            <person name="Hansen M."/>
            <person name="Howarth C."/>
            <person name="Imamovic A."/>
            <person name="Larimer J."/>
            <person name="McCowan C."/>
            <person name="Murphy C."/>
            <person name="Neiman D."/>
            <person name="Pearson M."/>
            <person name="Priest M."/>
            <person name="Roberts A."/>
            <person name="Saif S."/>
            <person name="Shea T."/>
            <person name="Sisk P."/>
            <person name="Sykes S."/>
            <person name="Wortman J."/>
            <person name="Nusbaum C."/>
            <person name="Birren B."/>
        </authorList>
    </citation>
    <scope>NUCLEOTIDE SEQUENCE [LARGE SCALE GENOMIC DNA]</scope>
    <source>
        <strain evidence="1 2">CIP 107468</strain>
    </source>
</reference>
<organism evidence="1 2">
    <name type="scientific">Acinetobacter bouvetii DSM 14964 = CIP 107468</name>
    <dbReference type="NCBI Taxonomy" id="1120925"/>
    <lineage>
        <taxon>Bacteria</taxon>
        <taxon>Pseudomonadati</taxon>
        <taxon>Pseudomonadota</taxon>
        <taxon>Gammaproteobacteria</taxon>
        <taxon>Moraxellales</taxon>
        <taxon>Moraxellaceae</taxon>
        <taxon>Acinetobacter</taxon>
    </lineage>
</organism>
<keyword evidence="2" id="KW-1185">Reference proteome</keyword>
<accession>N9DT34</accession>
<gene>
    <name evidence="1" type="ORF">F941_00925</name>
</gene>
<sequence length="36" mass="4324">MCRYPEPDEFKVDATYTCWVSHTEMGIRSKYTEHDP</sequence>
<dbReference type="Proteomes" id="UP000018460">
    <property type="component" value="Unassembled WGS sequence"/>
</dbReference>